<dbReference type="EMBL" id="BMFL01000007">
    <property type="protein sequence ID" value="GGE95772.1"/>
    <property type="molecule type" value="Genomic_DNA"/>
</dbReference>
<proteinExistence type="predicted"/>
<comment type="caution">
    <text evidence="2">The sequence shown here is derived from an EMBL/GenBank/DDBJ whole genome shotgun (WGS) entry which is preliminary data.</text>
</comment>
<reference evidence="3" key="1">
    <citation type="journal article" date="2019" name="Int. J. Syst. Evol. Microbiol.">
        <title>The Global Catalogue of Microorganisms (GCM) 10K type strain sequencing project: providing services to taxonomists for standard genome sequencing and annotation.</title>
        <authorList>
            <consortium name="The Broad Institute Genomics Platform"/>
            <consortium name="The Broad Institute Genome Sequencing Center for Infectious Disease"/>
            <person name="Wu L."/>
            <person name="Ma J."/>
        </authorList>
    </citation>
    <scope>NUCLEOTIDE SEQUENCE [LARGE SCALE GENOMIC DNA]</scope>
    <source>
        <strain evidence="3">CGMCC 1.12707</strain>
    </source>
</reference>
<organism evidence="2 3">
    <name type="scientific">Chishuiella changwenlii</name>
    <dbReference type="NCBI Taxonomy" id="1434701"/>
    <lineage>
        <taxon>Bacteria</taxon>
        <taxon>Pseudomonadati</taxon>
        <taxon>Bacteroidota</taxon>
        <taxon>Flavobacteriia</taxon>
        <taxon>Flavobacteriales</taxon>
        <taxon>Weeksellaceae</taxon>
        <taxon>Chishuiella</taxon>
    </lineage>
</organism>
<name>A0ABQ1TIM0_9FLAO</name>
<sequence>MISGLVTSIAVIINSMGYYITGKMQFYIVMTLISIAVILLFKKVYNFLLIKKLSEELKMKLINLVLKED</sequence>
<dbReference type="Proteomes" id="UP000650994">
    <property type="component" value="Unassembled WGS sequence"/>
</dbReference>
<protein>
    <submittedName>
        <fullName evidence="2">Uncharacterized protein</fullName>
    </submittedName>
</protein>
<keyword evidence="1" id="KW-0812">Transmembrane</keyword>
<evidence type="ECO:0000313" key="3">
    <source>
        <dbReference type="Proteomes" id="UP000650994"/>
    </source>
</evidence>
<accession>A0ABQ1TIM0</accession>
<gene>
    <name evidence="2" type="ORF">GCM10010984_11580</name>
</gene>
<keyword evidence="1" id="KW-0472">Membrane</keyword>
<evidence type="ECO:0000313" key="2">
    <source>
        <dbReference type="EMBL" id="GGE95772.1"/>
    </source>
</evidence>
<evidence type="ECO:0000256" key="1">
    <source>
        <dbReference type="SAM" id="Phobius"/>
    </source>
</evidence>
<keyword evidence="1" id="KW-1133">Transmembrane helix</keyword>
<feature type="transmembrane region" description="Helical" evidence="1">
    <location>
        <begin position="27"/>
        <end position="50"/>
    </location>
</feature>
<keyword evidence="3" id="KW-1185">Reference proteome</keyword>